<sequence>MRLTPKKRVVAIDYGTKRIGMAQSDPLWLFAQPVGTFDRAGLSKALGTMIQSDDIALVIVGYPLSENGEKNAMTGVIDRFLETLHEEFPQLRIETLDEHHSSKDARSILVASGKSRKVRQQKGRVDSAAACILLREYLENQENER</sequence>
<keyword evidence="8" id="KW-1185">Reference proteome</keyword>
<dbReference type="GO" id="GO:0016788">
    <property type="term" value="F:hydrolase activity, acting on ester bonds"/>
    <property type="evidence" value="ECO:0007669"/>
    <property type="project" value="UniProtKB-UniRule"/>
</dbReference>
<dbReference type="InterPro" id="IPR037027">
    <property type="entry name" value="YqgF/RNaseH-like_dom_sf"/>
</dbReference>
<dbReference type="SMART" id="SM00732">
    <property type="entry name" value="YqgFc"/>
    <property type="match status" value="1"/>
</dbReference>
<keyword evidence="1 5" id="KW-0963">Cytoplasm</keyword>
<comment type="function">
    <text evidence="5">Could be a nuclease involved in processing of the 5'-end of pre-16S rRNA.</text>
</comment>
<dbReference type="Proteomes" id="UP000002724">
    <property type="component" value="Chromosome"/>
</dbReference>
<evidence type="ECO:0000256" key="2">
    <source>
        <dbReference type="ARBA" id="ARBA00022517"/>
    </source>
</evidence>
<dbReference type="RefSeq" id="WP_012509422.1">
    <property type="nucleotide sequence ID" value="NC_011060.1"/>
</dbReference>
<comment type="subcellular location">
    <subcellularLocation>
        <location evidence="5">Cytoplasm</location>
    </subcellularLocation>
</comment>
<evidence type="ECO:0000256" key="5">
    <source>
        <dbReference type="HAMAP-Rule" id="MF_00651"/>
    </source>
</evidence>
<accession>B4SGW6</accession>
<proteinExistence type="inferred from homology"/>
<dbReference type="GO" id="GO:0000967">
    <property type="term" value="P:rRNA 5'-end processing"/>
    <property type="evidence" value="ECO:0007669"/>
    <property type="project" value="UniProtKB-UniRule"/>
</dbReference>
<evidence type="ECO:0000256" key="4">
    <source>
        <dbReference type="ARBA" id="ARBA00022801"/>
    </source>
</evidence>
<reference evidence="7 8" key="1">
    <citation type="submission" date="2008-06" db="EMBL/GenBank/DDBJ databases">
        <title>Complete sequence of Pelodictyon phaeoclathratiforme BU-1.</title>
        <authorList>
            <consortium name="US DOE Joint Genome Institute"/>
            <person name="Lucas S."/>
            <person name="Copeland A."/>
            <person name="Lapidus A."/>
            <person name="Glavina del Rio T."/>
            <person name="Dalin E."/>
            <person name="Tice H."/>
            <person name="Bruce D."/>
            <person name="Goodwin L."/>
            <person name="Pitluck S."/>
            <person name="Schmutz J."/>
            <person name="Larimer F."/>
            <person name="Land M."/>
            <person name="Hauser L."/>
            <person name="Kyrpides N."/>
            <person name="Mikhailova N."/>
            <person name="Liu Z."/>
            <person name="Li T."/>
            <person name="Zhao F."/>
            <person name="Overmann J."/>
            <person name="Bryant D.A."/>
            <person name="Richardson P."/>
        </authorList>
    </citation>
    <scope>NUCLEOTIDE SEQUENCE [LARGE SCALE GENOMIC DNA]</scope>
    <source>
        <strain evidence="8">DSM 5477 / BU-1</strain>
    </source>
</reference>
<dbReference type="OrthoDB" id="9796140at2"/>
<dbReference type="EMBL" id="CP001110">
    <property type="protein sequence ID" value="ACF44954.1"/>
    <property type="molecule type" value="Genomic_DNA"/>
</dbReference>
<evidence type="ECO:0000256" key="3">
    <source>
        <dbReference type="ARBA" id="ARBA00022722"/>
    </source>
</evidence>
<dbReference type="KEGG" id="pph:Ppha_2805"/>
<dbReference type="SUPFAM" id="SSF53098">
    <property type="entry name" value="Ribonuclease H-like"/>
    <property type="match status" value="1"/>
</dbReference>
<dbReference type="eggNOG" id="COG0816">
    <property type="taxonomic scope" value="Bacteria"/>
</dbReference>
<dbReference type="PANTHER" id="PTHR33317:SF4">
    <property type="entry name" value="POLYNUCLEOTIDYL TRANSFERASE, RIBONUCLEASE H-LIKE SUPERFAMILY PROTEIN"/>
    <property type="match status" value="1"/>
</dbReference>
<dbReference type="Gene3D" id="3.30.420.140">
    <property type="entry name" value="YqgF/RNase H-like domain"/>
    <property type="match status" value="1"/>
</dbReference>
<dbReference type="HAMAP" id="MF_00651">
    <property type="entry name" value="Nuclease_YqgF"/>
    <property type="match status" value="1"/>
</dbReference>
<dbReference type="CDD" id="cd16964">
    <property type="entry name" value="YqgF"/>
    <property type="match status" value="1"/>
</dbReference>
<dbReference type="InterPro" id="IPR012337">
    <property type="entry name" value="RNaseH-like_sf"/>
</dbReference>
<dbReference type="GO" id="GO:0005829">
    <property type="term" value="C:cytosol"/>
    <property type="evidence" value="ECO:0007669"/>
    <property type="project" value="TreeGrafter"/>
</dbReference>
<dbReference type="STRING" id="324925.Ppha_2805"/>
<evidence type="ECO:0000313" key="7">
    <source>
        <dbReference type="EMBL" id="ACF44954.1"/>
    </source>
</evidence>
<dbReference type="Pfam" id="PF03652">
    <property type="entry name" value="RuvX"/>
    <property type="match status" value="1"/>
</dbReference>
<dbReference type="NCBIfam" id="TIGR00250">
    <property type="entry name" value="RNAse_H_YqgF"/>
    <property type="match status" value="1"/>
</dbReference>
<dbReference type="GO" id="GO:0004518">
    <property type="term" value="F:nuclease activity"/>
    <property type="evidence" value="ECO:0007669"/>
    <property type="project" value="UniProtKB-KW"/>
</dbReference>
<comment type="similarity">
    <text evidence="5">Belongs to the YqgF HJR family.</text>
</comment>
<evidence type="ECO:0000259" key="6">
    <source>
        <dbReference type="SMART" id="SM00732"/>
    </source>
</evidence>
<dbReference type="AlphaFoldDB" id="B4SGW6"/>
<evidence type="ECO:0000256" key="1">
    <source>
        <dbReference type="ARBA" id="ARBA00022490"/>
    </source>
</evidence>
<gene>
    <name evidence="7" type="ordered locus">Ppha_2805</name>
</gene>
<dbReference type="PANTHER" id="PTHR33317">
    <property type="entry name" value="POLYNUCLEOTIDYL TRANSFERASE, RIBONUCLEASE H-LIKE SUPERFAMILY PROTEIN"/>
    <property type="match status" value="1"/>
</dbReference>
<keyword evidence="3 5" id="KW-0540">Nuclease</keyword>
<dbReference type="EC" id="3.1.-.-" evidence="5"/>
<evidence type="ECO:0000313" key="8">
    <source>
        <dbReference type="Proteomes" id="UP000002724"/>
    </source>
</evidence>
<keyword evidence="4 5" id="KW-0378">Hydrolase</keyword>
<dbReference type="InterPro" id="IPR006641">
    <property type="entry name" value="YqgF/RNaseH-like_dom"/>
</dbReference>
<organism evidence="7 8">
    <name type="scientific">Pelodictyon phaeoclathratiforme (strain DSM 5477 / BU-1)</name>
    <dbReference type="NCBI Taxonomy" id="324925"/>
    <lineage>
        <taxon>Bacteria</taxon>
        <taxon>Pseudomonadati</taxon>
        <taxon>Chlorobiota</taxon>
        <taxon>Chlorobiia</taxon>
        <taxon>Chlorobiales</taxon>
        <taxon>Chlorobiaceae</taxon>
        <taxon>Chlorobium/Pelodictyon group</taxon>
        <taxon>Pelodictyon</taxon>
    </lineage>
</organism>
<dbReference type="HOGENOM" id="CLU_098240_2_1_10"/>
<name>B4SGW6_PELPB</name>
<keyword evidence="2 5" id="KW-0690">Ribosome biogenesis</keyword>
<feature type="domain" description="YqgF/RNase H-like" evidence="6">
    <location>
        <begin position="7"/>
        <end position="105"/>
    </location>
</feature>
<dbReference type="InterPro" id="IPR005227">
    <property type="entry name" value="YqgF"/>
</dbReference>
<protein>
    <recommendedName>
        <fullName evidence="5">Putative pre-16S rRNA nuclease</fullName>
        <ecNumber evidence="5">3.1.-.-</ecNumber>
    </recommendedName>
</protein>